<proteinExistence type="predicted"/>
<dbReference type="PROSITE" id="PS51532">
    <property type="entry name" value="PITH"/>
    <property type="match status" value="1"/>
</dbReference>
<dbReference type="InterPro" id="IPR010400">
    <property type="entry name" value="PITH_dom"/>
</dbReference>
<dbReference type="SUPFAM" id="SSF52833">
    <property type="entry name" value="Thioredoxin-like"/>
    <property type="match status" value="1"/>
</dbReference>
<sequence length="287" mass="31948">MANHKNVTDDDEFQTLLAGAGSKLVVVDFNATWCGPCVKMHPVFLQMAHKFPEALFLGVDVDQCRETAMQQGVTAMPTFILYRNRQKVDQLKGANPPELEEKIRKHYGKAEATDPHAAGPGGMADIFPYIELKGCECLNESDATPFRAFIERKSAMISDCDEQLIMVYGFSQNVKLQALKIKAPADNGPKTLRLFINQPKTLDFDAATGMNSIQDIELTEQDLTGESVVELRFVKFQSVSNLHIFVKDNQTGSETTEIESFTIYGMPVSTTNMQEFKRIAGEKGESH</sequence>
<dbReference type="Pfam" id="PF06201">
    <property type="entry name" value="PITH"/>
    <property type="match status" value="1"/>
</dbReference>
<keyword evidence="1" id="KW-1015">Disulfide bond</keyword>
<accession>A0ABP1PS48</accession>
<dbReference type="EMBL" id="CAXLJM020000007">
    <property type="protein sequence ID" value="CAL8073190.1"/>
    <property type="molecule type" value="Genomic_DNA"/>
</dbReference>
<feature type="domain" description="Thioredoxin" evidence="2">
    <location>
        <begin position="1"/>
        <end position="108"/>
    </location>
</feature>
<dbReference type="InterPro" id="IPR008979">
    <property type="entry name" value="Galactose-bd-like_sf"/>
</dbReference>
<dbReference type="PANTHER" id="PTHR46115">
    <property type="entry name" value="THIOREDOXIN-LIKE PROTEIN 1"/>
    <property type="match status" value="1"/>
</dbReference>
<name>A0ABP1PS48_9HEXA</name>
<feature type="domain" description="PITH" evidence="3">
    <location>
        <begin position="115"/>
        <end position="283"/>
    </location>
</feature>
<evidence type="ECO:0008006" key="6">
    <source>
        <dbReference type="Google" id="ProtNLM"/>
    </source>
</evidence>
<evidence type="ECO:0000259" key="3">
    <source>
        <dbReference type="PROSITE" id="PS51532"/>
    </source>
</evidence>
<dbReference type="Pfam" id="PF00085">
    <property type="entry name" value="Thioredoxin"/>
    <property type="match status" value="1"/>
</dbReference>
<reference evidence="4 5" key="1">
    <citation type="submission" date="2024-08" db="EMBL/GenBank/DDBJ databases">
        <authorList>
            <person name="Cucini C."/>
            <person name="Frati F."/>
        </authorList>
    </citation>
    <scope>NUCLEOTIDE SEQUENCE [LARGE SCALE GENOMIC DNA]</scope>
</reference>
<evidence type="ECO:0000313" key="4">
    <source>
        <dbReference type="EMBL" id="CAL8073190.1"/>
    </source>
</evidence>
<dbReference type="InterPro" id="IPR037047">
    <property type="entry name" value="PITH_dom_sf"/>
</dbReference>
<dbReference type="InterPro" id="IPR013766">
    <property type="entry name" value="Thioredoxin_domain"/>
</dbReference>
<dbReference type="Gene3D" id="2.60.120.470">
    <property type="entry name" value="PITH domain"/>
    <property type="match status" value="1"/>
</dbReference>
<evidence type="ECO:0000256" key="1">
    <source>
        <dbReference type="ARBA" id="ARBA00023157"/>
    </source>
</evidence>
<dbReference type="Proteomes" id="UP001642540">
    <property type="component" value="Unassembled WGS sequence"/>
</dbReference>
<comment type="caution">
    <text evidence="4">The sequence shown here is derived from an EMBL/GenBank/DDBJ whole genome shotgun (WGS) entry which is preliminary data.</text>
</comment>
<dbReference type="SUPFAM" id="SSF49785">
    <property type="entry name" value="Galactose-binding domain-like"/>
    <property type="match status" value="1"/>
</dbReference>
<dbReference type="PRINTS" id="PR00421">
    <property type="entry name" value="THIOREDOXIN"/>
</dbReference>
<evidence type="ECO:0000313" key="5">
    <source>
        <dbReference type="Proteomes" id="UP001642540"/>
    </source>
</evidence>
<dbReference type="Gene3D" id="3.40.30.10">
    <property type="entry name" value="Glutaredoxin"/>
    <property type="match status" value="1"/>
</dbReference>
<organism evidence="4 5">
    <name type="scientific">Orchesella dallaii</name>
    <dbReference type="NCBI Taxonomy" id="48710"/>
    <lineage>
        <taxon>Eukaryota</taxon>
        <taxon>Metazoa</taxon>
        <taxon>Ecdysozoa</taxon>
        <taxon>Arthropoda</taxon>
        <taxon>Hexapoda</taxon>
        <taxon>Collembola</taxon>
        <taxon>Entomobryomorpha</taxon>
        <taxon>Entomobryoidea</taxon>
        <taxon>Orchesellidae</taxon>
        <taxon>Orchesellinae</taxon>
        <taxon>Orchesella</taxon>
    </lineage>
</organism>
<evidence type="ECO:0000259" key="2">
    <source>
        <dbReference type="PROSITE" id="PS51352"/>
    </source>
</evidence>
<protein>
    <recommendedName>
        <fullName evidence="6">Thioredoxin-like protein 1</fullName>
    </recommendedName>
</protein>
<keyword evidence="5" id="KW-1185">Reference proteome</keyword>
<dbReference type="CDD" id="cd02947">
    <property type="entry name" value="TRX_family"/>
    <property type="match status" value="1"/>
</dbReference>
<gene>
    <name evidence="4" type="ORF">ODALV1_LOCUS2532</name>
</gene>
<dbReference type="PROSITE" id="PS51352">
    <property type="entry name" value="THIOREDOXIN_2"/>
    <property type="match status" value="1"/>
</dbReference>
<dbReference type="InterPro" id="IPR036249">
    <property type="entry name" value="Thioredoxin-like_sf"/>
</dbReference>